<dbReference type="InterPro" id="IPR038282">
    <property type="entry name" value="DUF2267_sf"/>
</dbReference>
<evidence type="ECO:0000313" key="1">
    <source>
        <dbReference type="EMBL" id="SCG64981.1"/>
    </source>
</evidence>
<proteinExistence type="predicted"/>
<accession>A0A1C5J3X6</accession>
<protein>
    <submittedName>
        <fullName evidence="1">Uncharacterized conserved protein, DUF2267 family</fullName>
    </submittedName>
</protein>
<reference evidence="2" key="1">
    <citation type="submission" date="2016-06" db="EMBL/GenBank/DDBJ databases">
        <authorList>
            <person name="Varghese N."/>
            <person name="Submissions Spin"/>
        </authorList>
    </citation>
    <scope>NUCLEOTIDE SEQUENCE [LARGE SCALE GENOMIC DNA]</scope>
    <source>
        <strain evidence="2">DSM 45647</strain>
    </source>
</reference>
<keyword evidence="2" id="KW-1185">Reference proteome</keyword>
<dbReference type="InterPro" id="IPR018727">
    <property type="entry name" value="DUF2267"/>
</dbReference>
<dbReference type="Pfam" id="PF10025">
    <property type="entry name" value="DUF2267"/>
    <property type="match status" value="1"/>
</dbReference>
<dbReference type="RefSeq" id="WP_091064994.1">
    <property type="nucleotide sequence ID" value="NZ_FMDM01000008.1"/>
</dbReference>
<name>A0A1C5J3X6_9ACTN</name>
<dbReference type="OrthoDB" id="952780at2"/>
<dbReference type="Proteomes" id="UP000199360">
    <property type="component" value="Unassembled WGS sequence"/>
</dbReference>
<gene>
    <name evidence="1" type="ORF">GA0070213_108173</name>
</gene>
<dbReference type="AlphaFoldDB" id="A0A1C5J3X6"/>
<sequence>MRFPLFVDAVARRAELPTDDAATISRAVLQTLAERITADESADLAAQLPDDVGGYLSASDRGGATGAAVDFLYRVAERAAVDPAVAEVGVRAVLTTLRETVTVGEFEDLVAQLPRGFDAMVDPIPRPPYDV</sequence>
<dbReference type="EMBL" id="FMDM01000008">
    <property type="protein sequence ID" value="SCG64981.1"/>
    <property type="molecule type" value="Genomic_DNA"/>
</dbReference>
<evidence type="ECO:0000313" key="2">
    <source>
        <dbReference type="Proteomes" id="UP000199360"/>
    </source>
</evidence>
<organism evidence="1 2">
    <name type="scientific">Micromonospora humi</name>
    <dbReference type="NCBI Taxonomy" id="745366"/>
    <lineage>
        <taxon>Bacteria</taxon>
        <taxon>Bacillati</taxon>
        <taxon>Actinomycetota</taxon>
        <taxon>Actinomycetes</taxon>
        <taxon>Micromonosporales</taxon>
        <taxon>Micromonosporaceae</taxon>
        <taxon>Micromonospora</taxon>
    </lineage>
</organism>
<dbReference type="STRING" id="745366.GA0070213_108173"/>
<dbReference type="Gene3D" id="1.10.490.110">
    <property type="entry name" value="Uncharacterized conserved protein DUF2267"/>
    <property type="match status" value="1"/>
</dbReference>